<reference evidence="3" key="2">
    <citation type="submission" date="2011-02" db="EMBL/GenBank/DDBJ databases">
        <authorList>
            <person name="MacLean D."/>
        </authorList>
    </citation>
    <scope>NUCLEOTIDE SEQUENCE</scope>
</reference>
<dbReference type="PANTHER" id="PTHR43855">
    <property type="entry name" value="THIOSULFATE SULFURTRANSFERASE"/>
    <property type="match status" value="1"/>
</dbReference>
<dbReference type="SUPFAM" id="SSF52821">
    <property type="entry name" value="Rhodanese/Cell cycle control phosphatase"/>
    <property type="match status" value="2"/>
</dbReference>
<dbReference type="InterPro" id="IPR051126">
    <property type="entry name" value="Thiosulfate_sulfurtransferase"/>
</dbReference>
<sequence>MLASLSNLARRTRCLSSLVSPSWIVSQQSKDDSLIVLNCDHPSEHDRGHIPAAKPFSQAFSGLKVSGECISESCLQDVLLKIGYDSSKTLVLYDNRKSLLSSRAWWILSHYGIPREKLKLLDGGWNHWVACGNPVETKSEKNISAEKGILEKKISGIQLYAGDKLIGLKEIQKLLTEKNGIFIDTRSREEFSGLFLCGNARGGHIPGALHLEWIDVIDGENNDIFKSKEQLLEDFSELCEIQPYPDATIVSYCQKGIRAASVAFMLEEVCGFQNVKVYENSMQEYLNREGVQAE</sequence>
<evidence type="ECO:0000256" key="1">
    <source>
        <dbReference type="ARBA" id="ARBA00022737"/>
    </source>
</evidence>
<dbReference type="Gene3D" id="3.40.250.10">
    <property type="entry name" value="Rhodanese-like domain"/>
    <property type="match status" value="2"/>
</dbReference>
<dbReference type="PROSITE" id="PS50206">
    <property type="entry name" value="RHODANESE_3"/>
    <property type="match status" value="2"/>
</dbReference>
<dbReference type="SMART" id="SM00450">
    <property type="entry name" value="RHOD"/>
    <property type="match status" value="2"/>
</dbReference>
<evidence type="ECO:0000313" key="3">
    <source>
        <dbReference type="EMBL" id="CCA21353.1"/>
    </source>
</evidence>
<dbReference type="AlphaFoldDB" id="F0WJA6"/>
<organism evidence="3">
    <name type="scientific">Albugo laibachii Nc14</name>
    <dbReference type="NCBI Taxonomy" id="890382"/>
    <lineage>
        <taxon>Eukaryota</taxon>
        <taxon>Sar</taxon>
        <taxon>Stramenopiles</taxon>
        <taxon>Oomycota</taxon>
        <taxon>Peronosporomycetes</taxon>
        <taxon>Albuginales</taxon>
        <taxon>Albuginaceae</taxon>
        <taxon>Albugo</taxon>
    </lineage>
</organism>
<accession>F0WJA6</accession>
<dbReference type="Pfam" id="PF00581">
    <property type="entry name" value="Rhodanese"/>
    <property type="match status" value="2"/>
</dbReference>
<evidence type="ECO:0000259" key="2">
    <source>
        <dbReference type="PROSITE" id="PS50206"/>
    </source>
</evidence>
<dbReference type="HOGENOM" id="CLU_031618_1_8_1"/>
<feature type="domain" description="Rhodanese" evidence="2">
    <location>
        <begin position="176"/>
        <end position="294"/>
    </location>
</feature>
<name>F0WJA6_9STRA</name>
<proteinExistence type="predicted"/>
<dbReference type="CDD" id="cd01449">
    <property type="entry name" value="TST_Repeat_2"/>
    <property type="match status" value="1"/>
</dbReference>
<dbReference type="PANTHER" id="PTHR43855:SF1">
    <property type="entry name" value="THIOSULFATE SULFURTRANSFERASE"/>
    <property type="match status" value="1"/>
</dbReference>
<dbReference type="InterPro" id="IPR036873">
    <property type="entry name" value="Rhodanese-like_dom_sf"/>
</dbReference>
<feature type="domain" description="Rhodanese" evidence="2">
    <location>
        <begin position="30"/>
        <end position="137"/>
    </location>
</feature>
<keyword evidence="1" id="KW-0677">Repeat</keyword>
<gene>
    <name evidence="3" type="primary">AlNc14C120G6634</name>
    <name evidence="3" type="ORF">ALNC14_074960</name>
</gene>
<dbReference type="InterPro" id="IPR001763">
    <property type="entry name" value="Rhodanese-like_dom"/>
</dbReference>
<protein>
    <submittedName>
        <fullName evidence="3">Uncharacterized protein AlNc14C120G6634</fullName>
    </submittedName>
</protein>
<dbReference type="EMBL" id="FR824165">
    <property type="protein sequence ID" value="CCA21353.1"/>
    <property type="molecule type" value="Genomic_DNA"/>
</dbReference>
<reference evidence="3" key="1">
    <citation type="journal article" date="2011" name="PLoS Biol.">
        <title>Gene gain and loss during evolution of obligate parasitism in the white rust pathogen of Arabidopsis thaliana.</title>
        <authorList>
            <person name="Kemen E."/>
            <person name="Gardiner A."/>
            <person name="Schultz-Larsen T."/>
            <person name="Kemen A.C."/>
            <person name="Balmuth A.L."/>
            <person name="Robert-Seilaniantz A."/>
            <person name="Bailey K."/>
            <person name="Holub E."/>
            <person name="Studholme D.J."/>
            <person name="Maclean D."/>
            <person name="Jones J.D."/>
        </authorList>
    </citation>
    <scope>NUCLEOTIDE SEQUENCE</scope>
</reference>